<evidence type="ECO:0000256" key="1">
    <source>
        <dbReference type="ARBA" id="ARBA00001971"/>
    </source>
</evidence>
<reference evidence="10 11" key="1">
    <citation type="submission" date="2017-02" db="EMBL/GenBank/DDBJ databases">
        <authorList>
            <person name="Peterson S.W."/>
        </authorList>
    </citation>
    <scope>NUCLEOTIDE SEQUENCE [LARGE SCALE GENOMIC DNA]</scope>
    <source>
        <strain evidence="10 11">SRS1_H2-8</strain>
    </source>
</reference>
<dbReference type="GO" id="GO:0020037">
    <property type="term" value="F:heme binding"/>
    <property type="evidence" value="ECO:0007669"/>
    <property type="project" value="InterPro"/>
</dbReference>
<comment type="similarity">
    <text evidence="2 8">Belongs to the cytochrome P450 family.</text>
</comment>
<dbReference type="InterPro" id="IPR017972">
    <property type="entry name" value="Cyt_P450_CS"/>
</dbReference>
<evidence type="ECO:0000256" key="9">
    <source>
        <dbReference type="SAM" id="Phobius"/>
    </source>
</evidence>
<keyword evidence="9" id="KW-0472">Membrane</keyword>
<sequence>MLHLAPRFVWLCILSSASHHLVFRRVELWPFQLVMLASVLFILDVSLRHCIDDTLISLDALKRASIDLTVWAWGVLFSIAVYRLFFHRLRRFPGPTSWALSKFAFLVTDIKGLRSRVVEEAHRKYGDVVRTGPRELSINAVSAIVPIMGAKSTFWRGPWYTASSGSRSPHAPRNLHAVLIESDHAARRKFWEVAFSAKALKSYETILIDVLDTMVDQLEQRARRRETINIDDHCSLYAFDVMGQAGFGAELGLLNHGQLTPMIQALESFMSFVQLVGNLPYLVEILGLLPNPMAEFDKYMNQIVAERKARKDPRPDVMGHLLHDVGHASSSGDSKRKDAEAASDARLIVVAGSDTASTTLGIAVFFLIENPPILADLRQELLDVLDDDPSLLTDLSRMDDKTCPLLNAVINESLRLFPPVPTGLQRESPTAAMIDVHGSKVVIPANTVVTLPIWSIQRDDRNFSPEPLQFRPERWLCPEKEDRFNRAAFMPFSFGKTSCVGKALAYMELRLVLANLVRRFDFVPTEKYDAQKFQDGLMDAFVIRRNHKLPVTVHIRDQVGP</sequence>
<dbReference type="PROSITE" id="PS00086">
    <property type="entry name" value="CYTOCHROME_P450"/>
    <property type="match status" value="1"/>
</dbReference>
<feature type="transmembrane region" description="Helical" evidence="9">
    <location>
        <begin position="68"/>
        <end position="86"/>
    </location>
</feature>
<keyword evidence="6 8" id="KW-0503">Monooxygenase</keyword>
<dbReference type="InterPro" id="IPR001128">
    <property type="entry name" value="Cyt_P450"/>
</dbReference>
<evidence type="ECO:0000256" key="6">
    <source>
        <dbReference type="ARBA" id="ARBA00023033"/>
    </source>
</evidence>
<accession>A0A2N8UKI8</accession>
<dbReference type="FunFam" id="1.10.630.10:FF:000129">
    <property type="entry name" value="Benzoate 4-monooxygenase cytochrome P450"/>
    <property type="match status" value="1"/>
</dbReference>
<dbReference type="SUPFAM" id="SSF48264">
    <property type="entry name" value="Cytochrome P450"/>
    <property type="match status" value="1"/>
</dbReference>
<organism evidence="10 11">
    <name type="scientific">Sporisorium reilianum f. sp. reilianum</name>
    <dbReference type="NCBI Taxonomy" id="72559"/>
    <lineage>
        <taxon>Eukaryota</taxon>
        <taxon>Fungi</taxon>
        <taxon>Dikarya</taxon>
        <taxon>Basidiomycota</taxon>
        <taxon>Ustilaginomycotina</taxon>
        <taxon>Ustilaginomycetes</taxon>
        <taxon>Ustilaginales</taxon>
        <taxon>Ustilaginaceae</taxon>
        <taxon>Sporisorium</taxon>
    </lineage>
</organism>
<gene>
    <name evidence="10" type="ORF">SRS1_16122</name>
</gene>
<dbReference type="Proteomes" id="UP000239563">
    <property type="component" value="Chromosome XVI"/>
</dbReference>
<feature type="binding site" description="axial binding residue" evidence="7">
    <location>
        <position position="499"/>
    </location>
    <ligand>
        <name>heme</name>
        <dbReference type="ChEBI" id="CHEBI:30413"/>
    </ligand>
    <ligandPart>
        <name>Fe</name>
        <dbReference type="ChEBI" id="CHEBI:18248"/>
    </ligandPart>
</feature>
<dbReference type="Pfam" id="PF00067">
    <property type="entry name" value="p450"/>
    <property type="match status" value="1"/>
</dbReference>
<proteinExistence type="inferred from homology"/>
<dbReference type="PANTHER" id="PTHR24305">
    <property type="entry name" value="CYTOCHROME P450"/>
    <property type="match status" value="1"/>
</dbReference>
<dbReference type="Gene3D" id="1.10.630.10">
    <property type="entry name" value="Cytochrome P450"/>
    <property type="match status" value="1"/>
</dbReference>
<feature type="transmembrane region" description="Helical" evidence="9">
    <location>
        <begin position="28"/>
        <end position="47"/>
    </location>
</feature>
<keyword evidence="9" id="KW-0812">Transmembrane</keyword>
<dbReference type="AlphaFoldDB" id="A0A2N8UKI8"/>
<dbReference type="GO" id="GO:0004497">
    <property type="term" value="F:monooxygenase activity"/>
    <property type="evidence" value="ECO:0007669"/>
    <property type="project" value="UniProtKB-KW"/>
</dbReference>
<evidence type="ECO:0000313" key="11">
    <source>
        <dbReference type="Proteomes" id="UP000239563"/>
    </source>
</evidence>
<evidence type="ECO:0000256" key="8">
    <source>
        <dbReference type="RuleBase" id="RU000461"/>
    </source>
</evidence>
<dbReference type="InterPro" id="IPR002401">
    <property type="entry name" value="Cyt_P450_E_grp-I"/>
</dbReference>
<dbReference type="GO" id="GO:0016705">
    <property type="term" value="F:oxidoreductase activity, acting on paired donors, with incorporation or reduction of molecular oxygen"/>
    <property type="evidence" value="ECO:0007669"/>
    <property type="project" value="InterPro"/>
</dbReference>
<dbReference type="InterPro" id="IPR050121">
    <property type="entry name" value="Cytochrome_P450_monoxygenase"/>
</dbReference>
<keyword evidence="4 8" id="KW-0560">Oxidoreductase</keyword>
<keyword evidence="7 8" id="KW-0349">Heme</keyword>
<evidence type="ECO:0000256" key="7">
    <source>
        <dbReference type="PIRSR" id="PIRSR602401-1"/>
    </source>
</evidence>
<keyword evidence="5 7" id="KW-0408">Iron</keyword>
<dbReference type="PRINTS" id="PR00463">
    <property type="entry name" value="EP450I"/>
</dbReference>
<comment type="cofactor">
    <cofactor evidence="1 7">
        <name>heme</name>
        <dbReference type="ChEBI" id="CHEBI:30413"/>
    </cofactor>
</comment>
<dbReference type="CDD" id="cd11061">
    <property type="entry name" value="CYP67-like"/>
    <property type="match status" value="1"/>
</dbReference>
<name>A0A2N8UKI8_9BASI</name>
<evidence type="ECO:0000313" key="10">
    <source>
        <dbReference type="EMBL" id="SJX65299.1"/>
    </source>
</evidence>
<keyword evidence="9" id="KW-1133">Transmembrane helix</keyword>
<evidence type="ECO:0000256" key="3">
    <source>
        <dbReference type="ARBA" id="ARBA00022723"/>
    </source>
</evidence>
<dbReference type="PANTHER" id="PTHR24305:SF187">
    <property type="entry name" value="P450, PUTATIVE (EUROFUNG)-RELATED"/>
    <property type="match status" value="1"/>
</dbReference>
<evidence type="ECO:0000256" key="5">
    <source>
        <dbReference type="ARBA" id="ARBA00023004"/>
    </source>
</evidence>
<evidence type="ECO:0000256" key="2">
    <source>
        <dbReference type="ARBA" id="ARBA00010617"/>
    </source>
</evidence>
<dbReference type="InterPro" id="IPR036396">
    <property type="entry name" value="Cyt_P450_sf"/>
</dbReference>
<dbReference type="EMBL" id="LT795069">
    <property type="protein sequence ID" value="SJX65299.1"/>
    <property type="molecule type" value="Genomic_DNA"/>
</dbReference>
<protein>
    <submittedName>
        <fullName evidence="10">Related to Cytochrome P450</fullName>
    </submittedName>
</protein>
<dbReference type="GO" id="GO:0005506">
    <property type="term" value="F:iron ion binding"/>
    <property type="evidence" value="ECO:0007669"/>
    <property type="project" value="InterPro"/>
</dbReference>
<evidence type="ECO:0000256" key="4">
    <source>
        <dbReference type="ARBA" id="ARBA00023002"/>
    </source>
</evidence>
<keyword evidence="3 7" id="KW-0479">Metal-binding</keyword>
<dbReference type="PRINTS" id="PR00385">
    <property type="entry name" value="P450"/>
</dbReference>